<feature type="compositionally biased region" description="Basic and acidic residues" evidence="3">
    <location>
        <begin position="378"/>
        <end position="450"/>
    </location>
</feature>
<name>A0AAJ0FN43_9PEZI</name>
<feature type="compositionally biased region" description="Polar residues" evidence="3">
    <location>
        <begin position="315"/>
        <end position="329"/>
    </location>
</feature>
<dbReference type="GO" id="GO:0005730">
    <property type="term" value="C:nucleolus"/>
    <property type="evidence" value="ECO:0007669"/>
    <property type="project" value="TreeGrafter"/>
</dbReference>
<dbReference type="GeneID" id="85310811"/>
<feature type="compositionally biased region" description="Basic and acidic residues" evidence="3">
    <location>
        <begin position="481"/>
        <end position="498"/>
    </location>
</feature>
<feature type="compositionally biased region" description="Low complexity" evidence="3">
    <location>
        <begin position="565"/>
        <end position="577"/>
    </location>
</feature>
<evidence type="ECO:0000256" key="2">
    <source>
        <dbReference type="PROSITE-ProRule" id="PRU00176"/>
    </source>
</evidence>
<evidence type="ECO:0000313" key="5">
    <source>
        <dbReference type="EMBL" id="KAK1768569.1"/>
    </source>
</evidence>
<sequence>MAPKKKEVQKFSLGEFIQDTSYGGSWADEVEDTYASGTQPLPASDRRPGYSSYSTGGYASLRDNLPQKLPDKPPYTAHLGNLSYDATVESVTDFFADCNPVSVRIIEDREQGRPKGFAYAEFGDLEGLKKALTFDGQSFEGRSIRIKVADPPKERMGMGADRGDADPRDFNDWTRKGPLADLPRGNDRRGSGSDSFERRAPREPMADDGKVRDYNNWERRGPLSPLAQAERPRGSGGSGSREGSRARNMETRADSYANRRASPAWGPGEGRQEGSRPPRREFSDRPERAERAPTAAEKDNQWRTSMRPDLPVKSPGQSREGSEAPSSPAATHALPVGRPKLNLTKRTVSDAPDITSPALSATHSKASPFGAARPIDTAAREREIEEKRVAAIKQKKEADEKAKEERRLAKEAAAKEAAEKEAADKEAAEQAAEKAQGEEAAREEAAKEEGSVANGKPEAAQDKEEAGQEEPTQSAGGSQDGEQKAAARPREPRGEPRGDAAVGFKSRAVESGNWRQASAGEHRGGSRGGHIPSGPRRGGGGPPRGPRNDRSDTGRQSRVNGSGPAAAHQSQAESSESGAVTVDEDGWTIVPNKNRRGGGGGSGGGSVRGSIPS</sequence>
<keyword evidence="6" id="KW-1185">Reference proteome</keyword>
<dbReference type="EMBL" id="MU839005">
    <property type="protein sequence ID" value="KAK1768569.1"/>
    <property type="molecule type" value="Genomic_DNA"/>
</dbReference>
<dbReference type="PROSITE" id="PS50102">
    <property type="entry name" value="RRM"/>
    <property type="match status" value="1"/>
</dbReference>
<dbReference type="AlphaFoldDB" id="A0AAJ0FN43"/>
<dbReference type="InterPro" id="IPR000504">
    <property type="entry name" value="RRM_dom"/>
</dbReference>
<dbReference type="InterPro" id="IPR035979">
    <property type="entry name" value="RBD_domain_sf"/>
</dbReference>
<feature type="compositionally biased region" description="Basic and acidic residues" evidence="3">
    <location>
        <begin position="147"/>
        <end position="175"/>
    </location>
</feature>
<keyword evidence="1 2" id="KW-0694">RNA-binding</keyword>
<dbReference type="Pfam" id="PF00076">
    <property type="entry name" value="RRM_1"/>
    <property type="match status" value="1"/>
</dbReference>
<evidence type="ECO:0000313" key="6">
    <source>
        <dbReference type="Proteomes" id="UP001244011"/>
    </source>
</evidence>
<dbReference type="Proteomes" id="UP001244011">
    <property type="component" value="Unassembled WGS sequence"/>
</dbReference>
<accession>A0AAJ0FN43</accession>
<feature type="region of interest" description="Disordered" evidence="3">
    <location>
        <begin position="31"/>
        <end position="72"/>
    </location>
</feature>
<evidence type="ECO:0000256" key="1">
    <source>
        <dbReference type="ARBA" id="ARBA00022884"/>
    </source>
</evidence>
<proteinExistence type="predicted"/>
<comment type="caution">
    <text evidence="5">The sequence shown here is derived from an EMBL/GenBank/DDBJ whole genome shotgun (WGS) entry which is preliminary data.</text>
</comment>
<feature type="compositionally biased region" description="Basic and acidic residues" evidence="3">
    <location>
        <begin position="546"/>
        <end position="555"/>
    </location>
</feature>
<feature type="compositionally biased region" description="Basic and acidic residues" evidence="3">
    <location>
        <begin position="270"/>
        <end position="301"/>
    </location>
</feature>
<feature type="compositionally biased region" description="Gly residues" evidence="3">
    <location>
        <begin position="597"/>
        <end position="607"/>
    </location>
</feature>
<feature type="compositionally biased region" description="Low complexity" evidence="3">
    <location>
        <begin position="49"/>
        <end position="58"/>
    </location>
</feature>
<dbReference type="RefSeq" id="XP_060284782.1">
    <property type="nucleotide sequence ID" value="XM_060427624.1"/>
</dbReference>
<feature type="domain" description="RRM" evidence="4">
    <location>
        <begin position="75"/>
        <end position="151"/>
    </location>
</feature>
<dbReference type="PANTHER" id="PTHR23236">
    <property type="entry name" value="EUKARYOTIC TRANSLATION INITIATION FACTOR 4B/4H"/>
    <property type="match status" value="1"/>
</dbReference>
<feature type="compositionally biased region" description="Basic and acidic residues" evidence="3">
    <location>
        <begin position="184"/>
        <end position="221"/>
    </location>
</feature>
<dbReference type="Gene3D" id="3.30.70.330">
    <property type="match status" value="1"/>
</dbReference>
<protein>
    <recommendedName>
        <fullName evidence="4">RRM domain-containing protein</fullName>
    </recommendedName>
</protein>
<reference evidence="5" key="1">
    <citation type="submission" date="2023-06" db="EMBL/GenBank/DDBJ databases">
        <title>Genome-scale phylogeny and comparative genomics of the fungal order Sordariales.</title>
        <authorList>
            <consortium name="Lawrence Berkeley National Laboratory"/>
            <person name="Hensen N."/>
            <person name="Bonometti L."/>
            <person name="Westerberg I."/>
            <person name="Brannstrom I.O."/>
            <person name="Guillou S."/>
            <person name="Cros-Aarteil S."/>
            <person name="Calhoun S."/>
            <person name="Haridas S."/>
            <person name="Kuo A."/>
            <person name="Mondo S."/>
            <person name="Pangilinan J."/>
            <person name="Riley R."/>
            <person name="Labutti K."/>
            <person name="Andreopoulos B."/>
            <person name="Lipzen A."/>
            <person name="Chen C."/>
            <person name="Yanf M."/>
            <person name="Daum C."/>
            <person name="Ng V."/>
            <person name="Clum A."/>
            <person name="Steindorff A."/>
            <person name="Ohm R."/>
            <person name="Martin F."/>
            <person name="Silar P."/>
            <person name="Natvig D."/>
            <person name="Lalanne C."/>
            <person name="Gautier V."/>
            <person name="Ament-Velasquez S.L."/>
            <person name="Kruys A."/>
            <person name="Hutchinson M.I."/>
            <person name="Powell A.J."/>
            <person name="Barry K."/>
            <person name="Miller A.N."/>
            <person name="Grigoriev I.V."/>
            <person name="Debuchy R."/>
            <person name="Gladieux P."/>
            <person name="Thoren M.H."/>
            <person name="Johannesson H."/>
        </authorList>
    </citation>
    <scope>NUCLEOTIDE SEQUENCE</scope>
    <source>
        <strain evidence="5">8032-3</strain>
    </source>
</reference>
<dbReference type="GO" id="GO:0003723">
    <property type="term" value="F:RNA binding"/>
    <property type="evidence" value="ECO:0007669"/>
    <property type="project" value="UniProtKB-UniRule"/>
</dbReference>
<dbReference type="PANTHER" id="PTHR23236:SF11">
    <property type="entry name" value="EUKARYOTIC TRANSLATION INITIATION FACTOR 4H"/>
    <property type="match status" value="1"/>
</dbReference>
<dbReference type="SUPFAM" id="SSF54928">
    <property type="entry name" value="RNA-binding domain, RBD"/>
    <property type="match status" value="1"/>
</dbReference>
<gene>
    <name evidence="5" type="ORF">QBC33DRAFT_535416</name>
</gene>
<evidence type="ECO:0000259" key="4">
    <source>
        <dbReference type="PROSITE" id="PS50102"/>
    </source>
</evidence>
<organism evidence="5 6">
    <name type="scientific">Phialemonium atrogriseum</name>
    <dbReference type="NCBI Taxonomy" id="1093897"/>
    <lineage>
        <taxon>Eukaryota</taxon>
        <taxon>Fungi</taxon>
        <taxon>Dikarya</taxon>
        <taxon>Ascomycota</taxon>
        <taxon>Pezizomycotina</taxon>
        <taxon>Sordariomycetes</taxon>
        <taxon>Sordariomycetidae</taxon>
        <taxon>Cephalothecales</taxon>
        <taxon>Cephalothecaceae</taxon>
        <taxon>Phialemonium</taxon>
    </lineage>
</organism>
<feature type="region of interest" description="Disordered" evidence="3">
    <location>
        <begin position="145"/>
        <end position="613"/>
    </location>
</feature>
<dbReference type="InterPro" id="IPR012677">
    <property type="entry name" value="Nucleotide-bd_a/b_plait_sf"/>
</dbReference>
<feature type="compositionally biased region" description="Basic and acidic residues" evidence="3">
    <location>
        <begin position="242"/>
        <end position="253"/>
    </location>
</feature>
<dbReference type="SMART" id="SM00360">
    <property type="entry name" value="RRM"/>
    <property type="match status" value="1"/>
</dbReference>
<evidence type="ECO:0000256" key="3">
    <source>
        <dbReference type="SAM" id="MobiDB-lite"/>
    </source>
</evidence>